<dbReference type="EMBL" id="GG662719">
    <property type="protein sequence ID" value="EWS74804.1"/>
    <property type="molecule type" value="Genomic_DNA"/>
</dbReference>
<name>W7XKD4_TETTS</name>
<organism evidence="2 3">
    <name type="scientific">Tetrahymena thermophila (strain SB210)</name>
    <dbReference type="NCBI Taxonomy" id="312017"/>
    <lineage>
        <taxon>Eukaryota</taxon>
        <taxon>Sar</taxon>
        <taxon>Alveolata</taxon>
        <taxon>Ciliophora</taxon>
        <taxon>Intramacronucleata</taxon>
        <taxon>Oligohymenophorea</taxon>
        <taxon>Hymenostomatida</taxon>
        <taxon>Tetrahymenina</taxon>
        <taxon>Tetrahymenidae</taxon>
        <taxon>Tetrahymena</taxon>
    </lineage>
</organism>
<protein>
    <submittedName>
        <fullName evidence="2">Transmembrane protein, putative</fullName>
    </submittedName>
</protein>
<dbReference type="InParanoid" id="W7XKD4"/>
<dbReference type="RefSeq" id="XP_012652697.1">
    <property type="nucleotide sequence ID" value="XM_012797243.1"/>
</dbReference>
<keyword evidence="1 2" id="KW-0812">Transmembrane</keyword>
<gene>
    <name evidence="2" type="ORF">TTHERM_000405579</name>
</gene>
<evidence type="ECO:0000313" key="3">
    <source>
        <dbReference type="Proteomes" id="UP000009168"/>
    </source>
</evidence>
<keyword evidence="1" id="KW-1133">Transmembrane helix</keyword>
<dbReference type="Proteomes" id="UP000009168">
    <property type="component" value="Unassembled WGS sequence"/>
</dbReference>
<dbReference type="AlphaFoldDB" id="W7XKD4"/>
<keyword evidence="1" id="KW-0472">Membrane</keyword>
<reference evidence="3" key="1">
    <citation type="journal article" date="2006" name="PLoS Biol.">
        <title>Macronuclear genome sequence of the ciliate Tetrahymena thermophila, a model eukaryote.</title>
        <authorList>
            <person name="Eisen J.A."/>
            <person name="Coyne R.S."/>
            <person name="Wu M."/>
            <person name="Wu D."/>
            <person name="Thiagarajan M."/>
            <person name="Wortman J.R."/>
            <person name="Badger J.H."/>
            <person name="Ren Q."/>
            <person name="Amedeo P."/>
            <person name="Jones K.M."/>
            <person name="Tallon L.J."/>
            <person name="Delcher A.L."/>
            <person name="Salzberg S.L."/>
            <person name="Silva J.C."/>
            <person name="Haas B.J."/>
            <person name="Majoros W.H."/>
            <person name="Farzad M."/>
            <person name="Carlton J.M."/>
            <person name="Smith R.K. Jr."/>
            <person name="Garg J."/>
            <person name="Pearlman R.E."/>
            <person name="Karrer K.M."/>
            <person name="Sun L."/>
            <person name="Manning G."/>
            <person name="Elde N.C."/>
            <person name="Turkewitz A.P."/>
            <person name="Asai D.J."/>
            <person name="Wilkes D.E."/>
            <person name="Wang Y."/>
            <person name="Cai H."/>
            <person name="Collins K."/>
            <person name="Stewart B.A."/>
            <person name="Lee S.R."/>
            <person name="Wilamowska K."/>
            <person name="Weinberg Z."/>
            <person name="Ruzzo W.L."/>
            <person name="Wloga D."/>
            <person name="Gaertig J."/>
            <person name="Frankel J."/>
            <person name="Tsao C.-C."/>
            <person name="Gorovsky M.A."/>
            <person name="Keeling P.J."/>
            <person name="Waller R.F."/>
            <person name="Patron N.J."/>
            <person name="Cherry J.M."/>
            <person name="Stover N.A."/>
            <person name="Krieger C.J."/>
            <person name="del Toro C."/>
            <person name="Ryder H.F."/>
            <person name="Williamson S.C."/>
            <person name="Barbeau R.A."/>
            <person name="Hamilton E.P."/>
            <person name="Orias E."/>
        </authorList>
    </citation>
    <scope>NUCLEOTIDE SEQUENCE [LARGE SCALE GENOMIC DNA]</scope>
    <source>
        <strain evidence="3">SB210</strain>
    </source>
</reference>
<proteinExistence type="predicted"/>
<sequence length="94" mass="11393">MTLKLADFINSQLSLYLESQINQIQKNTVLRIESMIVSKKKILLRQLVCRLLGIYQYLMMTKLFRQFFSFMLEFLYSLHPFLFVLINLIYYIKQ</sequence>
<keyword evidence="3" id="KW-1185">Reference proteome</keyword>
<accession>W7XKD4</accession>
<evidence type="ECO:0000313" key="2">
    <source>
        <dbReference type="EMBL" id="EWS74804.1"/>
    </source>
</evidence>
<dbReference type="GeneID" id="24438785"/>
<dbReference type="KEGG" id="tet:TTHERM_000405579"/>
<evidence type="ECO:0000256" key="1">
    <source>
        <dbReference type="SAM" id="Phobius"/>
    </source>
</evidence>
<feature type="transmembrane region" description="Helical" evidence="1">
    <location>
        <begin position="74"/>
        <end position="92"/>
    </location>
</feature>